<evidence type="ECO:0000313" key="8">
    <source>
        <dbReference type="EMBL" id="KAJ6635243.1"/>
    </source>
</evidence>
<dbReference type="GO" id="GO:0005840">
    <property type="term" value="C:ribosome"/>
    <property type="evidence" value="ECO:0007669"/>
    <property type="project" value="UniProtKB-KW"/>
</dbReference>
<proteinExistence type="inferred from homology"/>
<keyword evidence="3 8" id="KW-0689">Ribosomal protein</keyword>
<dbReference type="InterPro" id="IPR005484">
    <property type="entry name" value="Ribosomal_uL18_bac/plant/anim"/>
</dbReference>
<comment type="caution">
    <text evidence="8">The sequence shown here is derived from an EMBL/GenBank/DDBJ whole genome shotgun (WGS) entry which is preliminary data.</text>
</comment>
<dbReference type="EMBL" id="WJQU01000004">
    <property type="protein sequence ID" value="KAJ6635243.1"/>
    <property type="molecule type" value="Genomic_DNA"/>
</dbReference>
<evidence type="ECO:0000256" key="3">
    <source>
        <dbReference type="ARBA" id="ARBA00022980"/>
    </source>
</evidence>
<keyword evidence="4" id="KW-0496">Mitochondrion</keyword>
<dbReference type="GO" id="GO:0008097">
    <property type="term" value="F:5S rRNA binding"/>
    <property type="evidence" value="ECO:0007669"/>
    <property type="project" value="TreeGrafter"/>
</dbReference>
<dbReference type="GO" id="GO:0003735">
    <property type="term" value="F:structural constituent of ribosome"/>
    <property type="evidence" value="ECO:0007669"/>
    <property type="project" value="InterPro"/>
</dbReference>
<dbReference type="PANTHER" id="PTHR12899:SF3">
    <property type="entry name" value="LARGE RIBOSOMAL SUBUNIT PROTEIN UL18M"/>
    <property type="match status" value="1"/>
</dbReference>
<dbReference type="GO" id="GO:0005743">
    <property type="term" value="C:mitochondrial inner membrane"/>
    <property type="evidence" value="ECO:0007669"/>
    <property type="project" value="UniProtKB-ARBA"/>
</dbReference>
<comment type="similarity">
    <text evidence="2">Belongs to the universal ribosomal protein uL18 family.</text>
</comment>
<sequence length="176" mass="20633">MPAPRAPRPSRILTKVKELTQMEEGVKYMTNRNPRNLERLRIAYKPKGYHLEEPGRNFWHKLELTTNSQTVTAQIVHFRNGPVLQASTNEWPIRKHLYKTNDTSAYVNLARVFAQRCLESGLTEMLCKIKATPNGKVEKFLKTLEDEGVRLQEADQYEPDRPWNLFRPEKPWEVTE</sequence>
<evidence type="ECO:0000256" key="1">
    <source>
        <dbReference type="ARBA" id="ARBA00004173"/>
    </source>
</evidence>
<keyword evidence="9" id="KW-1185">Reference proteome</keyword>
<keyword evidence="5" id="KW-0687">Ribonucleoprotein</keyword>
<evidence type="ECO:0000256" key="6">
    <source>
        <dbReference type="ARBA" id="ARBA00069051"/>
    </source>
</evidence>
<evidence type="ECO:0000256" key="5">
    <source>
        <dbReference type="ARBA" id="ARBA00023274"/>
    </source>
</evidence>
<organism evidence="8 9">
    <name type="scientific">Pseudolycoriella hygida</name>
    <dbReference type="NCBI Taxonomy" id="35572"/>
    <lineage>
        <taxon>Eukaryota</taxon>
        <taxon>Metazoa</taxon>
        <taxon>Ecdysozoa</taxon>
        <taxon>Arthropoda</taxon>
        <taxon>Hexapoda</taxon>
        <taxon>Insecta</taxon>
        <taxon>Pterygota</taxon>
        <taxon>Neoptera</taxon>
        <taxon>Endopterygota</taxon>
        <taxon>Diptera</taxon>
        <taxon>Nematocera</taxon>
        <taxon>Sciaroidea</taxon>
        <taxon>Sciaridae</taxon>
        <taxon>Pseudolycoriella</taxon>
    </lineage>
</organism>
<evidence type="ECO:0000256" key="7">
    <source>
        <dbReference type="ARBA" id="ARBA00082661"/>
    </source>
</evidence>
<dbReference type="InterPro" id="IPR036967">
    <property type="entry name" value="Ribosomal_uS11_sf"/>
</dbReference>
<evidence type="ECO:0000256" key="4">
    <source>
        <dbReference type="ARBA" id="ARBA00023128"/>
    </source>
</evidence>
<dbReference type="InterPro" id="IPR057268">
    <property type="entry name" value="Ribosomal_L18"/>
</dbReference>
<name>A0A9Q0RWT9_9DIPT</name>
<accession>A0A9Q0RWT9</accession>
<gene>
    <name evidence="8" type="primary">Mrpl18</name>
    <name evidence="8" type="ORF">Bhyg_13828</name>
</gene>
<dbReference type="GO" id="GO:1990904">
    <property type="term" value="C:ribonucleoprotein complex"/>
    <property type="evidence" value="ECO:0007669"/>
    <property type="project" value="UniProtKB-KW"/>
</dbReference>
<dbReference type="AlphaFoldDB" id="A0A9Q0RWT9"/>
<protein>
    <recommendedName>
        <fullName evidence="6">Large ribosomal subunit protein uL18m</fullName>
    </recommendedName>
    <alternativeName>
        <fullName evidence="7">39S ribosomal protein L18, mitochondrial</fullName>
    </alternativeName>
</protein>
<dbReference type="Proteomes" id="UP001151699">
    <property type="component" value="Chromosome C"/>
</dbReference>
<dbReference type="PANTHER" id="PTHR12899">
    <property type="entry name" value="39S RIBOSOMAL PROTEIN L18, MITOCHONDRIAL"/>
    <property type="match status" value="1"/>
</dbReference>
<evidence type="ECO:0000256" key="2">
    <source>
        <dbReference type="ARBA" id="ARBA00007116"/>
    </source>
</evidence>
<dbReference type="Gene3D" id="3.30.420.80">
    <property type="entry name" value="Ribosomal protein S11"/>
    <property type="match status" value="1"/>
</dbReference>
<reference evidence="8" key="1">
    <citation type="submission" date="2022-07" db="EMBL/GenBank/DDBJ databases">
        <authorList>
            <person name="Trinca V."/>
            <person name="Uliana J.V.C."/>
            <person name="Torres T.T."/>
            <person name="Ward R.J."/>
            <person name="Monesi N."/>
        </authorList>
    </citation>
    <scope>NUCLEOTIDE SEQUENCE</scope>
    <source>
        <strain evidence="8">HSMRA1968</strain>
        <tissue evidence="8">Whole embryos</tissue>
    </source>
</reference>
<comment type="subcellular location">
    <subcellularLocation>
        <location evidence="1">Mitochondrion</location>
    </subcellularLocation>
</comment>
<dbReference type="SUPFAM" id="SSF53137">
    <property type="entry name" value="Translational machinery components"/>
    <property type="match status" value="1"/>
</dbReference>
<evidence type="ECO:0000313" key="9">
    <source>
        <dbReference type="Proteomes" id="UP001151699"/>
    </source>
</evidence>
<dbReference type="FunFam" id="3.30.420.80:FF:000005">
    <property type="entry name" value="39S ribosomal protein L18, mitochondrial"/>
    <property type="match status" value="1"/>
</dbReference>
<dbReference type="OrthoDB" id="1932324at2759"/>
<dbReference type="CDD" id="cd00432">
    <property type="entry name" value="Ribosomal_L18_L5e"/>
    <property type="match status" value="1"/>
</dbReference>
<dbReference type="GO" id="GO:0006412">
    <property type="term" value="P:translation"/>
    <property type="evidence" value="ECO:0007669"/>
    <property type="project" value="InterPro"/>
</dbReference>